<dbReference type="Gene3D" id="3.40.190.290">
    <property type="match status" value="1"/>
</dbReference>
<dbReference type="PANTHER" id="PTHR30126">
    <property type="entry name" value="HTH-TYPE TRANSCRIPTIONAL REGULATOR"/>
    <property type="match status" value="1"/>
</dbReference>
<name>F8ABP6_THEID</name>
<dbReference type="FunCoup" id="F8ABP6">
    <property type="interactions" value="132"/>
</dbReference>
<keyword evidence="4" id="KW-0804">Transcription</keyword>
<dbReference type="Pfam" id="PF00126">
    <property type="entry name" value="HTH_1"/>
    <property type="match status" value="1"/>
</dbReference>
<organism evidence="6 7">
    <name type="scientific">Thermodesulfatator indicus (strain DSM 15286 / JCM 11887 / CIR29812)</name>
    <dbReference type="NCBI Taxonomy" id="667014"/>
    <lineage>
        <taxon>Bacteria</taxon>
        <taxon>Pseudomonadati</taxon>
        <taxon>Thermodesulfobacteriota</taxon>
        <taxon>Thermodesulfobacteria</taxon>
        <taxon>Thermodesulfobacteriales</taxon>
        <taxon>Thermodesulfatatoraceae</taxon>
        <taxon>Thermodesulfatator</taxon>
    </lineage>
</organism>
<keyword evidence="7" id="KW-1185">Reference proteome</keyword>
<comment type="similarity">
    <text evidence="1">Belongs to the LysR transcriptional regulatory family.</text>
</comment>
<proteinExistence type="inferred from homology"/>
<dbReference type="PROSITE" id="PS50931">
    <property type="entry name" value="HTH_LYSR"/>
    <property type="match status" value="1"/>
</dbReference>
<dbReference type="GO" id="GO:0003700">
    <property type="term" value="F:DNA-binding transcription factor activity"/>
    <property type="evidence" value="ECO:0007669"/>
    <property type="project" value="InterPro"/>
</dbReference>
<dbReference type="STRING" id="667014.Thein_0617"/>
<dbReference type="CDD" id="cd08420">
    <property type="entry name" value="PBP2_CysL_like"/>
    <property type="match status" value="1"/>
</dbReference>
<keyword evidence="2" id="KW-0805">Transcription regulation</keyword>
<dbReference type="eggNOG" id="COG0583">
    <property type="taxonomic scope" value="Bacteria"/>
</dbReference>
<reference evidence="7" key="1">
    <citation type="submission" date="2011-04" db="EMBL/GenBank/DDBJ databases">
        <title>The complete genome of Thermodesulfatator indicus DSM 15286.</title>
        <authorList>
            <person name="Lucas S."/>
            <person name="Copeland A."/>
            <person name="Lapidus A."/>
            <person name="Bruce D."/>
            <person name="Goodwin L."/>
            <person name="Pitluck S."/>
            <person name="Peters L."/>
            <person name="Kyrpides N."/>
            <person name="Mavromatis K."/>
            <person name="Pagani I."/>
            <person name="Ivanova N."/>
            <person name="Saunders L."/>
            <person name="Detter J.C."/>
            <person name="Tapia R."/>
            <person name="Han C."/>
            <person name="Land M."/>
            <person name="Hauser L."/>
            <person name="Markowitz V."/>
            <person name="Cheng J.-F."/>
            <person name="Hugenholtz P."/>
            <person name="Woyke T."/>
            <person name="Wu D."/>
            <person name="Spring S."/>
            <person name="Schroeder M."/>
            <person name="Brambilla E."/>
            <person name="Klenk H.-P."/>
            <person name="Eisen J.A."/>
        </authorList>
    </citation>
    <scope>NUCLEOTIDE SEQUENCE [LARGE SCALE GENOMIC DNA]</scope>
    <source>
        <strain evidence="7">DSM 15286 / JCM 11887 / CIR29812</strain>
    </source>
</reference>
<dbReference type="EMBL" id="CP002683">
    <property type="protein sequence ID" value="AEH44498.1"/>
    <property type="molecule type" value="Genomic_DNA"/>
</dbReference>
<dbReference type="InterPro" id="IPR036390">
    <property type="entry name" value="WH_DNA-bd_sf"/>
</dbReference>
<evidence type="ECO:0000256" key="3">
    <source>
        <dbReference type="ARBA" id="ARBA00023125"/>
    </source>
</evidence>
<dbReference type="KEGG" id="tid:Thein_0617"/>
<dbReference type="RefSeq" id="WP_013907243.1">
    <property type="nucleotide sequence ID" value="NC_015681.1"/>
</dbReference>
<sequence length="328" mass="36623">MALTLRQLEIFLAVAETGHVTTAAKKIFLTQSAVSMAISEMENILNGPLFDRQGKKLVLNDRGRFLLPHAREIVNKIRNLELLLSEPENKIVGTLHVGASTTIGNYVMPFIVSAFIEKYPDAEIKLIVGNTRQIEEQIEEGILDIGFVGGSVHSDKIDVKPWLEDRIHIIAGANHPLAQKDKVTLKDLEKARWIIREEGSGVAEIFENVIAKQLPKINVFLRLGHTEAIKKAVEAGLGITCLSVLTVCREVEHGWIKILDVPELEISHRLSMILRKDKLKTKLLSEFMNFCEVLEVCCQAQSACFTSPEQLISILSNYESLPQAQISQ</sequence>
<evidence type="ECO:0000256" key="2">
    <source>
        <dbReference type="ARBA" id="ARBA00023015"/>
    </source>
</evidence>
<evidence type="ECO:0000313" key="6">
    <source>
        <dbReference type="EMBL" id="AEH44498.1"/>
    </source>
</evidence>
<feature type="domain" description="HTH lysR-type" evidence="5">
    <location>
        <begin position="3"/>
        <end position="60"/>
    </location>
</feature>
<dbReference type="PaxDb" id="667014-Thein_0617"/>
<gene>
    <name evidence="6" type="ordered locus">Thein_0617</name>
</gene>
<dbReference type="PRINTS" id="PR00039">
    <property type="entry name" value="HTHLYSR"/>
</dbReference>
<dbReference type="SUPFAM" id="SSF53850">
    <property type="entry name" value="Periplasmic binding protein-like II"/>
    <property type="match status" value="1"/>
</dbReference>
<dbReference type="InterPro" id="IPR036388">
    <property type="entry name" value="WH-like_DNA-bd_sf"/>
</dbReference>
<dbReference type="InterPro" id="IPR000847">
    <property type="entry name" value="LysR_HTH_N"/>
</dbReference>
<dbReference type="Gene3D" id="1.10.10.10">
    <property type="entry name" value="Winged helix-like DNA-binding domain superfamily/Winged helix DNA-binding domain"/>
    <property type="match status" value="1"/>
</dbReference>
<dbReference type="HOGENOM" id="CLU_039613_6_1_0"/>
<dbReference type="Pfam" id="PF03466">
    <property type="entry name" value="LysR_substrate"/>
    <property type="match status" value="1"/>
</dbReference>
<dbReference type="OrthoDB" id="9785745at2"/>
<reference evidence="6 7" key="2">
    <citation type="journal article" date="2012" name="Stand. Genomic Sci.">
        <title>Complete genome sequence of the thermophilic sulfate-reducing ocean bacterium Thermodesulfatator indicus type strain (CIR29812(T)).</title>
        <authorList>
            <person name="Anderson I."/>
            <person name="Saunders E."/>
            <person name="Lapidus A."/>
            <person name="Nolan M."/>
            <person name="Lucas S."/>
            <person name="Tice H."/>
            <person name="Del Rio T.G."/>
            <person name="Cheng J.F."/>
            <person name="Han C."/>
            <person name="Tapia R."/>
            <person name="Goodwin L.A."/>
            <person name="Pitluck S."/>
            <person name="Liolios K."/>
            <person name="Mavromatis K."/>
            <person name="Pagani I."/>
            <person name="Ivanova N."/>
            <person name="Mikhailova N."/>
            <person name="Pati A."/>
            <person name="Chen A."/>
            <person name="Palaniappan K."/>
            <person name="Land M."/>
            <person name="Hauser L."/>
            <person name="Jeffries C.D."/>
            <person name="Chang Y.J."/>
            <person name="Brambilla E.M."/>
            <person name="Rohde M."/>
            <person name="Spring S."/>
            <person name="Goker M."/>
            <person name="Detter J.C."/>
            <person name="Woyke T."/>
            <person name="Bristow J."/>
            <person name="Eisen J.A."/>
            <person name="Markowitz V."/>
            <person name="Hugenholtz P."/>
            <person name="Kyrpides N.C."/>
            <person name="Klenk H.P."/>
        </authorList>
    </citation>
    <scope>NUCLEOTIDE SEQUENCE [LARGE SCALE GENOMIC DNA]</scope>
    <source>
        <strain evidence="7">DSM 15286 / JCM 11887 / CIR29812</strain>
    </source>
</reference>
<dbReference type="PANTHER" id="PTHR30126:SF91">
    <property type="entry name" value="LYSR FAMILY TRANSCRIPTIONAL REGULATOR"/>
    <property type="match status" value="1"/>
</dbReference>
<dbReference type="InterPro" id="IPR005119">
    <property type="entry name" value="LysR_subst-bd"/>
</dbReference>
<evidence type="ECO:0000259" key="5">
    <source>
        <dbReference type="PROSITE" id="PS50931"/>
    </source>
</evidence>
<dbReference type="AlphaFoldDB" id="F8ABP6"/>
<evidence type="ECO:0000256" key="1">
    <source>
        <dbReference type="ARBA" id="ARBA00009437"/>
    </source>
</evidence>
<evidence type="ECO:0000256" key="4">
    <source>
        <dbReference type="ARBA" id="ARBA00023163"/>
    </source>
</evidence>
<accession>F8ABP6</accession>
<dbReference type="SUPFAM" id="SSF46785">
    <property type="entry name" value="Winged helix' DNA-binding domain"/>
    <property type="match status" value="1"/>
</dbReference>
<dbReference type="GO" id="GO:0000976">
    <property type="term" value="F:transcription cis-regulatory region binding"/>
    <property type="evidence" value="ECO:0007669"/>
    <property type="project" value="TreeGrafter"/>
</dbReference>
<dbReference type="FunFam" id="1.10.10.10:FF:000001">
    <property type="entry name" value="LysR family transcriptional regulator"/>
    <property type="match status" value="1"/>
</dbReference>
<keyword evidence="3" id="KW-0238">DNA-binding</keyword>
<protein>
    <submittedName>
        <fullName evidence="6">Transcriptional regulator, LysR family</fullName>
    </submittedName>
</protein>
<evidence type="ECO:0000313" key="7">
    <source>
        <dbReference type="Proteomes" id="UP000006793"/>
    </source>
</evidence>
<dbReference type="InParanoid" id="F8ABP6"/>
<dbReference type="Proteomes" id="UP000006793">
    <property type="component" value="Chromosome"/>
</dbReference>